<keyword evidence="7" id="KW-0256">Endoplasmic reticulum</keyword>
<dbReference type="Pfam" id="PF00534">
    <property type="entry name" value="Glycos_transf_1"/>
    <property type="match status" value="1"/>
</dbReference>
<evidence type="ECO:0000256" key="9">
    <source>
        <dbReference type="ARBA" id="ARBA00023136"/>
    </source>
</evidence>
<protein>
    <recommendedName>
        <fullName evidence="10">GDP-Man:Man(1)GlcNAc(2)-PP-Dol alpha-1,3-mannosyltransferase</fullName>
        <ecNumber evidence="4">2.4.1.132</ecNumber>
        <ecNumber evidence="3">2.4.1.257</ecNumber>
    </recommendedName>
    <alternativeName>
        <fullName evidence="12">GDP-Man:Man(1)GlcNAc(2)-PP-dolichol mannosyltransferase</fullName>
    </alternativeName>
    <alternativeName>
        <fullName evidence="11">GDP-Man:Man(2)GlcNAc(2)-PP-Dol alpha-1,6-mannosyltransferase</fullName>
    </alternativeName>
</protein>
<evidence type="ECO:0000256" key="13">
    <source>
        <dbReference type="ARBA" id="ARBA00045103"/>
    </source>
</evidence>
<evidence type="ECO:0000259" key="16">
    <source>
        <dbReference type="Pfam" id="PF13439"/>
    </source>
</evidence>
<evidence type="ECO:0000256" key="5">
    <source>
        <dbReference type="ARBA" id="ARBA00022679"/>
    </source>
</evidence>
<dbReference type="Pfam" id="PF13439">
    <property type="entry name" value="Glyco_transf_4"/>
    <property type="match status" value="1"/>
</dbReference>
<accession>A0A1F8BK37</accession>
<dbReference type="PANTHER" id="PTHR45918:SF1">
    <property type="entry name" value="ALPHA-1,3_1,6-MANNOSYLTRANSFERASE ALG2"/>
    <property type="match status" value="1"/>
</dbReference>
<keyword evidence="6" id="KW-0812">Transmembrane</keyword>
<comment type="pathway">
    <text evidence="2">Protein modification; protein glycosylation.</text>
</comment>
<dbReference type="EC" id="2.4.1.132" evidence="4"/>
<dbReference type="UniPathway" id="UPA00378"/>
<proteinExistence type="predicted"/>
<evidence type="ECO:0000256" key="1">
    <source>
        <dbReference type="ARBA" id="ARBA00004586"/>
    </source>
</evidence>
<comment type="catalytic activity">
    <reaction evidence="14">
        <text>an alpha-D-Man-(1-&gt;3)-beta-D-Man-(1-&gt;4)-beta-D-GlcNAc-(1-&gt;4)-alpha-D-GlcNAc-diphospho-di-trans,poly-cis-dolichol + GDP-alpha-D-mannose = an alpha-D-Man-(1-&gt;3)-[alpha-D-Man-(1-&gt;6)]-beta-D-Man-(1-&gt;4)-beta-D-GlcNAc-(1-&gt;4)-alpha-D-GlcNAc-diphospho-di-trans,poly-cis-dolichol + GDP + H(+)</text>
        <dbReference type="Rhea" id="RHEA:29519"/>
        <dbReference type="Rhea" id="RHEA-COMP:19513"/>
        <dbReference type="Rhea" id="RHEA-COMP:19515"/>
        <dbReference type="ChEBI" id="CHEBI:15378"/>
        <dbReference type="ChEBI" id="CHEBI:57527"/>
        <dbReference type="ChEBI" id="CHEBI:58189"/>
        <dbReference type="ChEBI" id="CHEBI:132510"/>
        <dbReference type="ChEBI" id="CHEBI:132511"/>
        <dbReference type="EC" id="2.4.1.257"/>
    </reaction>
    <physiologicalReaction direction="left-to-right" evidence="14">
        <dbReference type="Rhea" id="RHEA:29520"/>
    </physiologicalReaction>
</comment>
<keyword evidence="5" id="KW-0808">Transferase</keyword>
<feature type="domain" description="Glycosyl transferase family 1" evidence="15">
    <location>
        <begin position="227"/>
        <end position="391"/>
    </location>
</feature>
<gene>
    <name evidence="17" type="ORF">A2893_00700</name>
</gene>
<keyword evidence="9" id="KW-0472">Membrane</keyword>
<dbReference type="STRING" id="1802521.A2893_00700"/>
<keyword evidence="8" id="KW-1133">Transmembrane helix</keyword>
<dbReference type="PANTHER" id="PTHR45918">
    <property type="entry name" value="ALPHA-1,3/1,6-MANNOSYLTRANSFERASE ALG2"/>
    <property type="match status" value="1"/>
</dbReference>
<dbReference type="GO" id="GO:0102704">
    <property type="term" value="F:GDP-Man:Man(2)GlcNAc(2)-PP-Dol alpha-1,6-mannosyltransferase activity"/>
    <property type="evidence" value="ECO:0007669"/>
    <property type="project" value="UniProtKB-EC"/>
</dbReference>
<dbReference type="InterPro" id="IPR001296">
    <property type="entry name" value="Glyco_trans_1"/>
</dbReference>
<dbReference type="InterPro" id="IPR028098">
    <property type="entry name" value="Glyco_trans_4-like_N"/>
</dbReference>
<reference evidence="17 18" key="1">
    <citation type="journal article" date="2016" name="Nat. Commun.">
        <title>Thousands of microbial genomes shed light on interconnected biogeochemical processes in an aquifer system.</title>
        <authorList>
            <person name="Anantharaman K."/>
            <person name="Brown C.T."/>
            <person name="Hug L.A."/>
            <person name="Sharon I."/>
            <person name="Castelle C.J."/>
            <person name="Probst A.J."/>
            <person name="Thomas B.C."/>
            <person name="Singh A."/>
            <person name="Wilkins M.J."/>
            <person name="Karaoz U."/>
            <person name="Brodie E.L."/>
            <person name="Williams K.H."/>
            <person name="Hubbard S.S."/>
            <person name="Banfield J.F."/>
        </authorList>
    </citation>
    <scope>NUCLEOTIDE SEQUENCE [LARGE SCALE GENOMIC DNA]</scope>
</reference>
<evidence type="ECO:0000256" key="11">
    <source>
        <dbReference type="ARBA" id="ARBA00032333"/>
    </source>
</evidence>
<dbReference type="AlphaFoldDB" id="A0A1F8BK37"/>
<evidence type="ECO:0000259" key="15">
    <source>
        <dbReference type="Pfam" id="PF00534"/>
    </source>
</evidence>
<evidence type="ECO:0000256" key="8">
    <source>
        <dbReference type="ARBA" id="ARBA00022989"/>
    </source>
</evidence>
<dbReference type="EC" id="2.4.1.257" evidence="3"/>
<evidence type="ECO:0000313" key="17">
    <source>
        <dbReference type="EMBL" id="OGM64372.1"/>
    </source>
</evidence>
<organism evidence="17 18">
    <name type="scientific">Candidatus Woesebacteria bacterium RIFCSPLOWO2_01_FULL_39_25</name>
    <dbReference type="NCBI Taxonomy" id="1802521"/>
    <lineage>
        <taxon>Bacteria</taxon>
        <taxon>Candidatus Woeseibacteriota</taxon>
    </lineage>
</organism>
<evidence type="ECO:0000256" key="14">
    <source>
        <dbReference type="ARBA" id="ARBA00045104"/>
    </source>
</evidence>
<sequence>MKSKNQKPKIGFFHCSFVYSGGGERIALEGVLGLRKRGYEVDLYAPAIDWEKCYPSLLKKARPRPILFSFPRFIPFSDAMDMGFSSFLAPLLFSKFRRYDVFIGENQPGVWLAWVYAKLLRKPYVIYLNQPNRMIYPRSIDVSTGWRANKNFVLLQKLIRPVKPLVWYLDKVSTREANFLTVNGNYIGNVISTIYGKEFLECPAGCDPFPHGKLRLSKDKYYKGIIKVNGHTIEKPYILLTNRHYLQKRFDYAISAMPYVLKKFPKVKLVITGAFTDVTSQWQNLAKKLKVEGNVIWLGEVDDKYMGELYENAAVYVYTAPNEDYGMGVVEAEEFGVPVVAWKRGGPTVTIEDKETGFLAKPYEVKDYADKIIWLLENQEKRIEMGKAAHEHVQKNFTWKHHIDVLEGAILDALADKRL</sequence>
<comment type="caution">
    <text evidence="17">The sequence shown here is derived from an EMBL/GenBank/DDBJ whole genome shotgun (WGS) entry which is preliminary data.</text>
</comment>
<evidence type="ECO:0000256" key="4">
    <source>
        <dbReference type="ARBA" id="ARBA00012649"/>
    </source>
</evidence>
<name>A0A1F8BK37_9BACT</name>
<evidence type="ECO:0000256" key="7">
    <source>
        <dbReference type="ARBA" id="ARBA00022824"/>
    </source>
</evidence>
<feature type="domain" description="Glycosyltransferase subfamily 4-like N-terminal" evidence="16">
    <location>
        <begin position="21"/>
        <end position="195"/>
    </location>
</feature>
<dbReference type="GO" id="GO:0004378">
    <property type="term" value="F:GDP-Man:Man(1)GlcNAc(2)-PP-Dol alpha-1,3-mannosyltransferase activity"/>
    <property type="evidence" value="ECO:0007669"/>
    <property type="project" value="UniProtKB-EC"/>
</dbReference>
<evidence type="ECO:0000256" key="12">
    <source>
        <dbReference type="ARBA" id="ARBA00032874"/>
    </source>
</evidence>
<evidence type="ECO:0000313" key="18">
    <source>
        <dbReference type="Proteomes" id="UP000176725"/>
    </source>
</evidence>
<dbReference type="Proteomes" id="UP000176725">
    <property type="component" value="Unassembled WGS sequence"/>
</dbReference>
<evidence type="ECO:0000256" key="2">
    <source>
        <dbReference type="ARBA" id="ARBA00004922"/>
    </source>
</evidence>
<dbReference type="EMBL" id="MGHH01000010">
    <property type="protein sequence ID" value="OGM64372.1"/>
    <property type="molecule type" value="Genomic_DNA"/>
</dbReference>
<dbReference type="CDD" id="cd03801">
    <property type="entry name" value="GT4_PimA-like"/>
    <property type="match status" value="1"/>
</dbReference>
<evidence type="ECO:0000256" key="10">
    <source>
        <dbReference type="ARBA" id="ARBA00032047"/>
    </source>
</evidence>
<evidence type="ECO:0000256" key="6">
    <source>
        <dbReference type="ARBA" id="ARBA00022692"/>
    </source>
</evidence>
<evidence type="ECO:0000256" key="3">
    <source>
        <dbReference type="ARBA" id="ARBA00011969"/>
    </source>
</evidence>
<dbReference type="Gene3D" id="3.40.50.2000">
    <property type="entry name" value="Glycogen Phosphorylase B"/>
    <property type="match status" value="2"/>
</dbReference>
<comment type="catalytic activity">
    <reaction evidence="13">
        <text>a beta-D-Man-(1-&gt;4)-beta-D-GlcNAc-(1-&gt;4)-alpha-D-GlcNAc-diphospho-di-trans,poly-cis-dolichol + GDP-alpha-D-mannose = an alpha-D-Man-(1-&gt;3)-beta-D-Man-(1-&gt;4)-beta-D-GlcNAc-(1-&gt;4)-alpha-D-GlcNAc-diphospho-di-trans,poly-cis-dolichol + GDP + H(+)</text>
        <dbReference type="Rhea" id="RHEA:29515"/>
        <dbReference type="Rhea" id="RHEA-COMP:19511"/>
        <dbReference type="Rhea" id="RHEA-COMP:19513"/>
        <dbReference type="ChEBI" id="CHEBI:15378"/>
        <dbReference type="ChEBI" id="CHEBI:57527"/>
        <dbReference type="ChEBI" id="CHEBI:58189"/>
        <dbReference type="ChEBI" id="CHEBI:58472"/>
        <dbReference type="ChEBI" id="CHEBI:132510"/>
        <dbReference type="EC" id="2.4.1.132"/>
    </reaction>
    <physiologicalReaction direction="left-to-right" evidence="13">
        <dbReference type="Rhea" id="RHEA:29516"/>
    </physiologicalReaction>
</comment>
<dbReference type="InterPro" id="IPR027054">
    <property type="entry name" value="ALG2"/>
</dbReference>
<dbReference type="SUPFAM" id="SSF53756">
    <property type="entry name" value="UDP-Glycosyltransferase/glycogen phosphorylase"/>
    <property type="match status" value="1"/>
</dbReference>
<comment type="subcellular location">
    <subcellularLocation>
        <location evidence="1">Endoplasmic reticulum membrane</location>
    </subcellularLocation>
</comment>